<keyword evidence="2" id="KW-1185">Reference proteome</keyword>
<evidence type="ECO:0000313" key="2">
    <source>
        <dbReference type="Proteomes" id="UP001461498"/>
    </source>
</evidence>
<dbReference type="EMBL" id="JAPXFL010000001">
    <property type="protein sequence ID" value="KAK9511517.1"/>
    <property type="molecule type" value="Genomic_DNA"/>
</dbReference>
<gene>
    <name evidence="1" type="ORF">O3M35_000156</name>
</gene>
<name>A0AAW1DMJ6_9HEMI</name>
<protein>
    <submittedName>
        <fullName evidence="1">Uncharacterized protein</fullName>
    </submittedName>
</protein>
<comment type="caution">
    <text evidence="1">The sequence shown here is derived from an EMBL/GenBank/DDBJ whole genome shotgun (WGS) entry which is preliminary data.</text>
</comment>
<sequence>MVPRDPNHSPRTSYHLSTNPSLNFSWRYPVHFSYILHFSTEIASAWFSSFVSYRTVGSST</sequence>
<evidence type="ECO:0000313" key="1">
    <source>
        <dbReference type="EMBL" id="KAK9511517.1"/>
    </source>
</evidence>
<dbReference type="AlphaFoldDB" id="A0AAW1DMJ6"/>
<accession>A0AAW1DMJ6</accession>
<organism evidence="1 2">
    <name type="scientific">Rhynocoris fuscipes</name>
    <dbReference type="NCBI Taxonomy" id="488301"/>
    <lineage>
        <taxon>Eukaryota</taxon>
        <taxon>Metazoa</taxon>
        <taxon>Ecdysozoa</taxon>
        <taxon>Arthropoda</taxon>
        <taxon>Hexapoda</taxon>
        <taxon>Insecta</taxon>
        <taxon>Pterygota</taxon>
        <taxon>Neoptera</taxon>
        <taxon>Paraneoptera</taxon>
        <taxon>Hemiptera</taxon>
        <taxon>Heteroptera</taxon>
        <taxon>Panheteroptera</taxon>
        <taxon>Cimicomorpha</taxon>
        <taxon>Reduviidae</taxon>
        <taxon>Harpactorinae</taxon>
        <taxon>Harpactorini</taxon>
        <taxon>Rhynocoris</taxon>
    </lineage>
</organism>
<reference evidence="1 2" key="1">
    <citation type="submission" date="2022-12" db="EMBL/GenBank/DDBJ databases">
        <title>Chromosome-level genome assembly of true bugs.</title>
        <authorList>
            <person name="Ma L."/>
            <person name="Li H."/>
        </authorList>
    </citation>
    <scope>NUCLEOTIDE SEQUENCE [LARGE SCALE GENOMIC DNA]</scope>
    <source>
        <strain evidence="1">Lab_2022b</strain>
    </source>
</reference>
<dbReference type="Proteomes" id="UP001461498">
    <property type="component" value="Unassembled WGS sequence"/>
</dbReference>
<proteinExistence type="predicted"/>